<sequence>MQLQDVLYVGRGTKEVLFRSKDPNNPAEFYFNSSPAHHTYPTVKLDFKESKGR</sequence>
<dbReference type="KEGG" id="blen:NCTC4824_02953"/>
<proteinExistence type="predicted"/>
<dbReference type="SUPFAM" id="SSF51182">
    <property type="entry name" value="RmlC-like cupins"/>
    <property type="match status" value="1"/>
</dbReference>
<dbReference type="AlphaFoldDB" id="A0A2X4WT96"/>
<evidence type="ECO:0000313" key="1">
    <source>
        <dbReference type="EMBL" id="SQI60850.1"/>
    </source>
</evidence>
<dbReference type="InterPro" id="IPR027449">
    <property type="entry name" value="KduI_N"/>
</dbReference>
<dbReference type="GO" id="GO:0042840">
    <property type="term" value="P:D-glucuronate catabolic process"/>
    <property type="evidence" value="ECO:0007669"/>
    <property type="project" value="TreeGrafter"/>
</dbReference>
<dbReference type="InterPro" id="IPR007045">
    <property type="entry name" value="KduI"/>
</dbReference>
<dbReference type="Gene3D" id="2.60.120.520">
    <property type="entry name" value="pectin degrading enzyme 5-keto 4- deoxyuronate isomerase, domain 1"/>
    <property type="match status" value="1"/>
</dbReference>
<dbReference type="InterPro" id="IPR011051">
    <property type="entry name" value="RmlC_Cupin_sf"/>
</dbReference>
<name>A0A2X4WT96_LEDLE</name>
<keyword evidence="1" id="KW-0413">Isomerase</keyword>
<dbReference type="GO" id="GO:0045490">
    <property type="term" value="P:pectin catabolic process"/>
    <property type="evidence" value="ECO:0007669"/>
    <property type="project" value="InterPro"/>
</dbReference>
<dbReference type="PANTHER" id="PTHR38461">
    <property type="entry name" value="4-DEOXY-L-THREO-5-HEXOSULOSE-URONATE KETOL-ISOMERASE"/>
    <property type="match status" value="1"/>
</dbReference>
<dbReference type="GO" id="GO:0046872">
    <property type="term" value="F:metal ion binding"/>
    <property type="evidence" value="ECO:0007669"/>
    <property type="project" value="TreeGrafter"/>
</dbReference>
<dbReference type="EMBL" id="LS483476">
    <property type="protein sequence ID" value="SQI60850.1"/>
    <property type="molecule type" value="Genomic_DNA"/>
</dbReference>
<dbReference type="PANTHER" id="PTHR38461:SF1">
    <property type="entry name" value="4-DEOXY-L-THREO-5-HEXOSULOSE-URONATE KETOL-ISOMERASE"/>
    <property type="match status" value="1"/>
</dbReference>
<accession>A0A2X4WT96</accession>
<dbReference type="Proteomes" id="UP000249134">
    <property type="component" value="Chromosome 1"/>
</dbReference>
<evidence type="ECO:0000313" key="2">
    <source>
        <dbReference type="Proteomes" id="UP000249134"/>
    </source>
</evidence>
<keyword evidence="2" id="KW-1185">Reference proteome</keyword>
<gene>
    <name evidence="1" type="primary">kduI_2</name>
    <name evidence="1" type="ORF">NCTC4824_02953</name>
</gene>
<organism evidence="1 2">
    <name type="scientific">Lederbergia lenta</name>
    <name type="common">Bacillus lentus</name>
    <dbReference type="NCBI Taxonomy" id="1467"/>
    <lineage>
        <taxon>Bacteria</taxon>
        <taxon>Bacillati</taxon>
        <taxon>Bacillota</taxon>
        <taxon>Bacilli</taxon>
        <taxon>Bacillales</taxon>
        <taxon>Bacillaceae</taxon>
        <taxon>Lederbergia</taxon>
    </lineage>
</organism>
<dbReference type="EC" id="5.3.1.17" evidence="1"/>
<protein>
    <submittedName>
        <fullName evidence="1">5-keto 4-deoxyuronate isomerase</fullName>
        <ecNumber evidence="1">5.3.1.17</ecNumber>
    </submittedName>
</protein>
<dbReference type="GO" id="GO:0008697">
    <property type="term" value="F:4-deoxy-L-threo-5-hexosulose-uronate ketol-isomerase activity"/>
    <property type="evidence" value="ECO:0007669"/>
    <property type="project" value="UniProtKB-EC"/>
</dbReference>
<dbReference type="GO" id="GO:0019698">
    <property type="term" value="P:D-galacturonate catabolic process"/>
    <property type="evidence" value="ECO:0007669"/>
    <property type="project" value="TreeGrafter"/>
</dbReference>
<reference evidence="1 2" key="1">
    <citation type="submission" date="2018-06" db="EMBL/GenBank/DDBJ databases">
        <authorList>
            <consortium name="Pathogen Informatics"/>
            <person name="Doyle S."/>
        </authorList>
    </citation>
    <scope>NUCLEOTIDE SEQUENCE [LARGE SCALE GENOMIC DNA]</scope>
    <source>
        <strain evidence="1 2">NCTC4824</strain>
    </source>
</reference>
<dbReference type="STRING" id="1348624.GCA_001591545_02001"/>